<sequence>MKKNLFNLLLFLILLLIYSCSAPKYFYDESSYQRQKELHNCRSGNVFCDIMTGVGSVVAGAVLDAEVQFYPSMQQFKKLNLVNPTNDTIYVNMLTDVFWDKQNYCDFMDIRIPPHLNCKVLVPVEANYNLYFSNTQQSDDDEMLEIFTSNVKRIALYPGLTTFSDTIQ</sequence>
<dbReference type="Proteomes" id="UP001145087">
    <property type="component" value="Unassembled WGS sequence"/>
</dbReference>
<dbReference type="EMBL" id="JAPOHD010000058">
    <property type="protein sequence ID" value="MCY1722503.1"/>
    <property type="molecule type" value="Genomic_DNA"/>
</dbReference>
<evidence type="ECO:0000313" key="1">
    <source>
        <dbReference type="EMBL" id="MCY1722503.1"/>
    </source>
</evidence>
<gene>
    <name evidence="1" type="ORF">OU798_19290</name>
</gene>
<organism evidence="1 2">
    <name type="scientific">Draconibacterium aestuarii</name>
    <dbReference type="NCBI Taxonomy" id="2998507"/>
    <lineage>
        <taxon>Bacteria</taxon>
        <taxon>Pseudomonadati</taxon>
        <taxon>Bacteroidota</taxon>
        <taxon>Bacteroidia</taxon>
        <taxon>Marinilabiliales</taxon>
        <taxon>Prolixibacteraceae</taxon>
        <taxon>Draconibacterium</taxon>
    </lineage>
</organism>
<evidence type="ECO:0000313" key="2">
    <source>
        <dbReference type="Proteomes" id="UP001145087"/>
    </source>
</evidence>
<dbReference type="AlphaFoldDB" id="A0A9X3J7H8"/>
<protein>
    <recommendedName>
        <fullName evidence="3">Lipoprotein</fullName>
    </recommendedName>
</protein>
<accession>A0A9X3J7H8</accession>
<reference evidence="1" key="1">
    <citation type="submission" date="2022-11" db="EMBL/GenBank/DDBJ databases">
        <title>Marilongibacter aestuarii gen. nov., sp. nov., isolated from tidal flat sediment.</title>
        <authorList>
            <person name="Jiayan W."/>
        </authorList>
    </citation>
    <scope>NUCLEOTIDE SEQUENCE</scope>
    <source>
        <strain evidence="1">Z1-6</strain>
    </source>
</reference>
<dbReference type="RefSeq" id="WP_343334829.1">
    <property type="nucleotide sequence ID" value="NZ_JAPOHD010000058.1"/>
</dbReference>
<comment type="caution">
    <text evidence="1">The sequence shown here is derived from an EMBL/GenBank/DDBJ whole genome shotgun (WGS) entry which is preliminary data.</text>
</comment>
<keyword evidence="2" id="KW-1185">Reference proteome</keyword>
<evidence type="ECO:0008006" key="3">
    <source>
        <dbReference type="Google" id="ProtNLM"/>
    </source>
</evidence>
<dbReference type="PROSITE" id="PS51257">
    <property type="entry name" value="PROKAR_LIPOPROTEIN"/>
    <property type="match status" value="1"/>
</dbReference>
<name>A0A9X3J7H8_9BACT</name>
<proteinExistence type="predicted"/>